<sequence length="456" mass="50595">MKQYKILPLCLFLAATGTMQAQEKPAQWDYQSCIRYALEQNIQIKKSKVLLDESQVNTKTAKAALFPSLSFSTSHNIVNRPYDQSGSNLVNVGGSGNYATSGGSSKTNYTGSYGLNAQWTVYNGGKRLKTIEQQELNGQIAELNIDETANTIEESITQTFMQILYANESVKINENTLAVSAAQRDRAKEMLEVGSIAKSDYAQLEAQYSSDKYQLVTSQASLKNYKLQLKQLLELDGEEEMDIVLSDISDESILAVLPSKTEVYETALASRPEIQSSLLDIKASNLNVNIAKAGYYPSISLNTGIGTNSMSGTDLSFGSQLKNSWSNSVGISLSLPILNNRSTKSAVEQAQLQTWTSQLNYLDAKKTLFKTIESLWLDASSAQEQYIAATEKLKSTQISYELANEQFNVGMKNTVELLTEKNNFLSAQQEVLQAKYMAYLNIQLLRFYQNLPIEIN</sequence>
<dbReference type="InterPro" id="IPR003423">
    <property type="entry name" value="OMP_efflux"/>
</dbReference>
<dbReference type="GO" id="GO:0015562">
    <property type="term" value="F:efflux transmembrane transporter activity"/>
    <property type="evidence" value="ECO:0007669"/>
    <property type="project" value="InterPro"/>
</dbReference>
<comment type="subcellular location">
    <subcellularLocation>
        <location evidence="1">Cell outer membrane</location>
    </subcellularLocation>
</comment>
<dbReference type="PANTHER" id="PTHR30026:SF20">
    <property type="entry name" value="OUTER MEMBRANE PROTEIN TOLC"/>
    <property type="match status" value="1"/>
</dbReference>
<gene>
    <name evidence="9" type="ORF">IAB03_05645</name>
</gene>
<reference evidence="9" key="2">
    <citation type="journal article" date="2021" name="PeerJ">
        <title>Extensive microbial diversity within the chicken gut microbiome revealed by metagenomics and culture.</title>
        <authorList>
            <person name="Gilroy R."/>
            <person name="Ravi A."/>
            <person name="Getino M."/>
            <person name="Pursley I."/>
            <person name="Horton D.L."/>
            <person name="Alikhan N.F."/>
            <person name="Baker D."/>
            <person name="Gharbi K."/>
            <person name="Hall N."/>
            <person name="Watson M."/>
            <person name="Adriaenssens E.M."/>
            <person name="Foster-Nyarko E."/>
            <person name="Jarju S."/>
            <person name="Secka A."/>
            <person name="Antonio M."/>
            <person name="Oren A."/>
            <person name="Chaudhuri R.R."/>
            <person name="La Ragione R."/>
            <person name="Hildebrand F."/>
            <person name="Pallen M.J."/>
        </authorList>
    </citation>
    <scope>NUCLEOTIDE SEQUENCE</scope>
    <source>
        <strain evidence="9">CHK158-818</strain>
    </source>
</reference>
<evidence type="ECO:0000256" key="3">
    <source>
        <dbReference type="ARBA" id="ARBA00022448"/>
    </source>
</evidence>
<dbReference type="GO" id="GO:1990281">
    <property type="term" value="C:efflux pump complex"/>
    <property type="evidence" value="ECO:0007669"/>
    <property type="project" value="TreeGrafter"/>
</dbReference>
<dbReference type="PANTHER" id="PTHR30026">
    <property type="entry name" value="OUTER MEMBRANE PROTEIN TOLC"/>
    <property type="match status" value="1"/>
</dbReference>
<keyword evidence="5" id="KW-0812">Transmembrane</keyword>
<dbReference type="GO" id="GO:0009279">
    <property type="term" value="C:cell outer membrane"/>
    <property type="evidence" value="ECO:0007669"/>
    <property type="project" value="UniProtKB-SubCell"/>
</dbReference>
<feature type="chain" id="PRO_5039666022" evidence="8">
    <location>
        <begin position="22"/>
        <end position="456"/>
    </location>
</feature>
<dbReference type="InterPro" id="IPR051906">
    <property type="entry name" value="TolC-like"/>
</dbReference>
<dbReference type="SUPFAM" id="SSF56954">
    <property type="entry name" value="Outer membrane efflux proteins (OEP)"/>
    <property type="match status" value="1"/>
</dbReference>
<reference evidence="9" key="1">
    <citation type="submission" date="2020-10" db="EMBL/GenBank/DDBJ databases">
        <authorList>
            <person name="Gilroy R."/>
        </authorList>
    </citation>
    <scope>NUCLEOTIDE SEQUENCE</scope>
    <source>
        <strain evidence="9">CHK158-818</strain>
    </source>
</reference>
<dbReference type="AlphaFoldDB" id="A0A9D1M865"/>
<evidence type="ECO:0000256" key="7">
    <source>
        <dbReference type="ARBA" id="ARBA00023237"/>
    </source>
</evidence>
<keyword evidence="6" id="KW-0472">Membrane</keyword>
<organism evidence="9 10">
    <name type="scientific">Candidatus Gallibacteroides avistercoris</name>
    <dbReference type="NCBI Taxonomy" id="2840833"/>
    <lineage>
        <taxon>Bacteria</taxon>
        <taxon>Pseudomonadati</taxon>
        <taxon>Bacteroidota</taxon>
        <taxon>Bacteroidia</taxon>
        <taxon>Bacteroidales</taxon>
        <taxon>Bacteroidaceae</taxon>
        <taxon>Bacteroidaceae incertae sedis</taxon>
        <taxon>Candidatus Gallibacteroides</taxon>
    </lineage>
</organism>
<keyword evidence="8" id="KW-0732">Signal</keyword>
<dbReference type="Pfam" id="PF02321">
    <property type="entry name" value="OEP"/>
    <property type="match status" value="2"/>
</dbReference>
<dbReference type="GO" id="GO:0015288">
    <property type="term" value="F:porin activity"/>
    <property type="evidence" value="ECO:0007669"/>
    <property type="project" value="TreeGrafter"/>
</dbReference>
<keyword evidence="3" id="KW-0813">Transport</keyword>
<dbReference type="Gene3D" id="1.20.1600.10">
    <property type="entry name" value="Outer membrane efflux proteins (OEP)"/>
    <property type="match status" value="1"/>
</dbReference>
<comment type="caution">
    <text evidence="9">The sequence shown here is derived from an EMBL/GenBank/DDBJ whole genome shotgun (WGS) entry which is preliminary data.</text>
</comment>
<protein>
    <submittedName>
        <fullName evidence="9">TolC family protein</fullName>
    </submittedName>
</protein>
<keyword evidence="7" id="KW-0998">Cell outer membrane</keyword>
<evidence type="ECO:0000256" key="4">
    <source>
        <dbReference type="ARBA" id="ARBA00022452"/>
    </source>
</evidence>
<evidence type="ECO:0000256" key="6">
    <source>
        <dbReference type="ARBA" id="ARBA00023136"/>
    </source>
</evidence>
<evidence type="ECO:0000313" key="10">
    <source>
        <dbReference type="Proteomes" id="UP000824112"/>
    </source>
</evidence>
<keyword evidence="4" id="KW-1134">Transmembrane beta strand</keyword>
<evidence type="ECO:0000256" key="8">
    <source>
        <dbReference type="SAM" id="SignalP"/>
    </source>
</evidence>
<evidence type="ECO:0000256" key="2">
    <source>
        <dbReference type="ARBA" id="ARBA00007613"/>
    </source>
</evidence>
<evidence type="ECO:0000256" key="5">
    <source>
        <dbReference type="ARBA" id="ARBA00022692"/>
    </source>
</evidence>
<accession>A0A9D1M865</accession>
<evidence type="ECO:0000256" key="1">
    <source>
        <dbReference type="ARBA" id="ARBA00004442"/>
    </source>
</evidence>
<name>A0A9D1M865_9BACT</name>
<proteinExistence type="inferred from homology"/>
<dbReference type="EMBL" id="DVNA01000130">
    <property type="protein sequence ID" value="HIU55272.1"/>
    <property type="molecule type" value="Genomic_DNA"/>
</dbReference>
<feature type="signal peptide" evidence="8">
    <location>
        <begin position="1"/>
        <end position="21"/>
    </location>
</feature>
<comment type="similarity">
    <text evidence="2">Belongs to the outer membrane factor (OMF) (TC 1.B.17) family.</text>
</comment>
<evidence type="ECO:0000313" key="9">
    <source>
        <dbReference type="EMBL" id="HIU55272.1"/>
    </source>
</evidence>
<dbReference type="Proteomes" id="UP000824112">
    <property type="component" value="Unassembled WGS sequence"/>
</dbReference>